<sequence>DVADAAAIAAVCSRENGTSITGALDDISCALYGGVTLTDNRLDRIILRHPVMERPILICYPKYERRITSRIDISSIRRAGPSIKPLRALVEGGFYYEAMVLNGLIHGSIFGYDHHVLSYLLQSGSEYASISGKGPAMFAVYDKQDLLDDALRRFSRKGYELVATRFSNAPAQVEP</sequence>
<feature type="non-terminal residue" evidence="1">
    <location>
        <position position="1"/>
    </location>
</feature>
<dbReference type="SUPFAM" id="SSF55060">
    <property type="entry name" value="GHMP Kinase, C-terminal domain"/>
    <property type="match status" value="1"/>
</dbReference>
<protein>
    <submittedName>
        <fullName evidence="1">Shikimate kinase</fullName>
    </submittedName>
</protein>
<organism evidence="1">
    <name type="scientific">mine drainage metagenome</name>
    <dbReference type="NCBI Taxonomy" id="410659"/>
    <lineage>
        <taxon>unclassified sequences</taxon>
        <taxon>metagenomes</taxon>
        <taxon>ecological metagenomes</taxon>
    </lineage>
</organism>
<reference evidence="1" key="1">
    <citation type="submission" date="2013-08" db="EMBL/GenBank/DDBJ databases">
        <authorList>
            <person name="Mendez C."/>
            <person name="Richter M."/>
            <person name="Ferrer M."/>
            <person name="Sanchez J."/>
        </authorList>
    </citation>
    <scope>NUCLEOTIDE SEQUENCE</scope>
</reference>
<evidence type="ECO:0000313" key="1">
    <source>
        <dbReference type="EMBL" id="EQD31442.1"/>
    </source>
</evidence>
<gene>
    <name evidence="1" type="ORF">B1B_18136</name>
</gene>
<accession>T0YHW4</accession>
<dbReference type="Gene3D" id="3.30.70.890">
    <property type="entry name" value="GHMP kinase, C-terminal domain"/>
    <property type="match status" value="1"/>
</dbReference>
<dbReference type="GO" id="GO:0016301">
    <property type="term" value="F:kinase activity"/>
    <property type="evidence" value="ECO:0007669"/>
    <property type="project" value="UniProtKB-KW"/>
</dbReference>
<dbReference type="InterPro" id="IPR036554">
    <property type="entry name" value="GHMP_kinase_C_sf"/>
</dbReference>
<comment type="caution">
    <text evidence="1">The sequence shown here is derived from an EMBL/GenBank/DDBJ whole genome shotgun (WGS) entry which is preliminary data.</text>
</comment>
<reference evidence="1" key="2">
    <citation type="journal article" date="2014" name="ISME J.">
        <title>Microbial stratification in low pH oxic and suboxic macroscopic growths along an acid mine drainage.</title>
        <authorList>
            <person name="Mendez-Garcia C."/>
            <person name="Mesa V."/>
            <person name="Sprenger R.R."/>
            <person name="Richter M."/>
            <person name="Diez M.S."/>
            <person name="Solano J."/>
            <person name="Bargiela R."/>
            <person name="Golyshina O.V."/>
            <person name="Manteca A."/>
            <person name="Ramos J.L."/>
            <person name="Gallego J.R."/>
            <person name="Llorente I."/>
            <person name="Martins Dos Santos V.A."/>
            <person name="Jensen O.N."/>
            <person name="Pelaez A.I."/>
            <person name="Sanchez J."/>
            <person name="Ferrer M."/>
        </authorList>
    </citation>
    <scope>NUCLEOTIDE SEQUENCE</scope>
</reference>
<keyword evidence="1" id="KW-0808">Transferase</keyword>
<dbReference type="AlphaFoldDB" id="T0YHW4"/>
<keyword evidence="1" id="KW-0418">Kinase</keyword>
<proteinExistence type="predicted"/>
<dbReference type="EMBL" id="AUZY01012127">
    <property type="protein sequence ID" value="EQD31442.1"/>
    <property type="molecule type" value="Genomic_DNA"/>
</dbReference>
<name>T0YHW4_9ZZZZ</name>